<dbReference type="KEGG" id="vg:19686833"/>
<dbReference type="Proteomes" id="UP000026984">
    <property type="component" value="Segment"/>
</dbReference>
<dbReference type="EMBL" id="KC954774">
    <property type="protein sequence ID" value="AIA64612.1"/>
    <property type="molecule type" value="Genomic_DNA"/>
</dbReference>
<organism evidence="1 2">
    <name type="scientific">Cronobacter phage CR8</name>
    <dbReference type="NCBI Taxonomy" id="1327934"/>
    <lineage>
        <taxon>Viruses</taxon>
        <taxon>Duplodnaviria</taxon>
        <taxon>Heunggongvirae</taxon>
        <taxon>Uroviricota</taxon>
        <taxon>Caudoviricetes</taxon>
        <taxon>Vequintavirinae</taxon>
        <taxon>Certrevirus</taxon>
        <taxon>Certrevirus CR8</taxon>
    </lineage>
</organism>
<evidence type="ECO:0000313" key="1">
    <source>
        <dbReference type="EMBL" id="AIA64612.1"/>
    </source>
</evidence>
<accession>A0A060ALW7</accession>
<dbReference type="RefSeq" id="YP_009042319.1">
    <property type="nucleotide sequence ID" value="NC_024354.1"/>
</dbReference>
<sequence>MKDVRCLVKKGEGDFDRAAGLGYAINLNCAEGYMWLIYPGSACTTPERLLKLFEKHLAEDGFEKVSAVEFR</sequence>
<dbReference type="GeneID" id="19686833"/>
<gene>
    <name evidence="1" type="ORF">CR8_082</name>
</gene>
<name>A0A060ALW7_9CAUD</name>
<reference evidence="1 2" key="1">
    <citation type="submission" date="2013-04" db="EMBL/GenBank/DDBJ databases">
        <title>Complete Genome Sequence of Cronobacter sakazakii Bacteriophage CR8.</title>
        <authorList>
            <person name="Kim Y."/>
            <person name="Shin H."/>
            <person name="Ryu S."/>
        </authorList>
    </citation>
    <scope>NUCLEOTIDE SEQUENCE [LARGE SCALE GENOMIC DNA]</scope>
</reference>
<protein>
    <submittedName>
        <fullName evidence="1">Uncharacterized protein</fullName>
    </submittedName>
</protein>
<keyword evidence="2" id="KW-1185">Reference proteome</keyword>
<evidence type="ECO:0000313" key="2">
    <source>
        <dbReference type="Proteomes" id="UP000026984"/>
    </source>
</evidence>
<proteinExistence type="predicted"/>